<dbReference type="RefSeq" id="WP_290358510.1">
    <property type="nucleotide sequence ID" value="NZ_JAUHHC010000002.1"/>
</dbReference>
<evidence type="ECO:0000256" key="6">
    <source>
        <dbReference type="ARBA" id="ARBA00023125"/>
    </source>
</evidence>
<evidence type="ECO:0000313" key="12">
    <source>
        <dbReference type="EMBL" id="MDN3920202.1"/>
    </source>
</evidence>
<keyword evidence="5 8" id="KW-0799">Topoisomerase</keyword>
<dbReference type="InterPro" id="IPR005743">
    <property type="entry name" value="GyrA"/>
</dbReference>
<dbReference type="Gene3D" id="3.90.199.10">
    <property type="entry name" value="Topoisomerase II, domain 5"/>
    <property type="match status" value="1"/>
</dbReference>
<keyword evidence="13" id="KW-1185">Reference proteome</keyword>
<organism evidence="12 13">
    <name type="scientific">Roseateles violae</name>
    <dbReference type="NCBI Taxonomy" id="3058042"/>
    <lineage>
        <taxon>Bacteria</taxon>
        <taxon>Pseudomonadati</taxon>
        <taxon>Pseudomonadota</taxon>
        <taxon>Betaproteobacteria</taxon>
        <taxon>Burkholderiales</taxon>
        <taxon>Sphaerotilaceae</taxon>
        <taxon>Roseateles</taxon>
    </lineage>
</organism>
<dbReference type="InterPro" id="IPR013758">
    <property type="entry name" value="Topo_IIA_A/C_ab"/>
</dbReference>
<evidence type="ECO:0000256" key="1">
    <source>
        <dbReference type="ARBA" id="ARBA00000185"/>
    </source>
</evidence>
<dbReference type="PANTHER" id="PTHR43493">
    <property type="entry name" value="DNA GYRASE/TOPOISOMERASE SUBUNIT A"/>
    <property type="match status" value="1"/>
</dbReference>
<dbReference type="NCBIfam" id="NF004043">
    <property type="entry name" value="PRK05560.1"/>
    <property type="match status" value="1"/>
</dbReference>
<comment type="similarity">
    <text evidence="2 8">Belongs to the type II topoisomerase GyrA/ParC subunit family.</text>
</comment>
<keyword evidence="3 8" id="KW-0547">Nucleotide-binding</keyword>
<comment type="caution">
    <text evidence="12">The sequence shown here is derived from an EMBL/GenBank/DDBJ whole genome shotgun (WGS) entry which is preliminary data.</text>
</comment>
<feature type="region of interest" description="Disordered" evidence="10">
    <location>
        <begin position="856"/>
        <end position="883"/>
    </location>
</feature>
<evidence type="ECO:0000259" key="11">
    <source>
        <dbReference type="PROSITE" id="PS52040"/>
    </source>
</evidence>
<dbReference type="GO" id="GO:0003918">
    <property type="term" value="F:DNA topoisomerase type II (double strand cut, ATP-hydrolyzing) activity"/>
    <property type="evidence" value="ECO:0007669"/>
    <property type="project" value="UniProtKB-EC"/>
</dbReference>
<dbReference type="SUPFAM" id="SSF56719">
    <property type="entry name" value="Type II DNA topoisomerase"/>
    <property type="match status" value="1"/>
</dbReference>
<dbReference type="InterPro" id="IPR013757">
    <property type="entry name" value="Topo_IIA_A_a_sf"/>
</dbReference>
<comment type="miscellaneous">
    <text evidence="8">Few gyrases are as efficient as E.coli at forming negative supercoils. Not all organisms have 2 type II topoisomerases; in organisms with a single type II topoisomerase this enzyme also has to decatenate newly replicated chromosomes.</text>
</comment>
<comment type="function">
    <text evidence="8">A type II topoisomerase that negatively supercoils closed circular double-stranded (ds) DNA in an ATP-dependent manner to modulate DNA topology and maintain chromosomes in an underwound state. Negative supercoiling favors strand separation, and DNA replication, transcription, recombination and repair, all of which involve strand separation. Also able to catalyze the interconversion of other topological isomers of dsDNA rings, including catenanes and knotted rings. Type II topoisomerases break and join 2 DNA strands simultaneously in an ATP-dependent manner.</text>
</comment>
<dbReference type="NCBIfam" id="NF004044">
    <property type="entry name" value="PRK05561.1"/>
    <property type="match status" value="1"/>
</dbReference>
<evidence type="ECO:0000256" key="8">
    <source>
        <dbReference type="HAMAP-Rule" id="MF_01897"/>
    </source>
</evidence>
<dbReference type="GO" id="GO:0005524">
    <property type="term" value="F:ATP binding"/>
    <property type="evidence" value="ECO:0007669"/>
    <property type="project" value="UniProtKB-KW"/>
</dbReference>
<dbReference type="HAMAP" id="MF_01897">
    <property type="entry name" value="GyrA"/>
    <property type="match status" value="1"/>
</dbReference>
<comment type="subcellular location">
    <subcellularLocation>
        <location evidence="8">Cytoplasm</location>
    </subcellularLocation>
</comment>
<dbReference type="CDD" id="cd00187">
    <property type="entry name" value="TOP4c"/>
    <property type="match status" value="1"/>
</dbReference>
<feature type="domain" description="Topo IIA-type catalytic" evidence="11">
    <location>
        <begin position="34"/>
        <end position="540"/>
    </location>
</feature>
<dbReference type="PROSITE" id="PS52040">
    <property type="entry name" value="TOPO_IIA"/>
    <property type="match status" value="1"/>
</dbReference>
<evidence type="ECO:0000256" key="4">
    <source>
        <dbReference type="ARBA" id="ARBA00022840"/>
    </source>
</evidence>
<dbReference type="InterPro" id="IPR013760">
    <property type="entry name" value="Topo_IIA-like_dom_sf"/>
</dbReference>
<keyword evidence="4 8" id="KW-0067">ATP-binding</keyword>
<reference evidence="12 13" key="1">
    <citation type="submission" date="2023-06" db="EMBL/GenBank/DDBJ databases">
        <title>Pelomonas sp. PFR6 16S ribosomal RNA gene Genome sequencing and assembly.</title>
        <authorList>
            <person name="Woo H."/>
        </authorList>
    </citation>
    <scope>NUCLEOTIDE SEQUENCE [LARGE SCALE GENOMIC DNA]</scope>
    <source>
        <strain evidence="12 13">PFR6</strain>
    </source>
</reference>
<comment type="subunit">
    <text evidence="8">Heterotetramer, composed of two GyrA and two GyrB chains. In the heterotetramer, GyrA contains the active site tyrosine that forms a transient covalent intermediate with DNA, while GyrB binds cofactors and catalyzes ATP hydrolysis.</text>
</comment>
<dbReference type="SUPFAM" id="SSF101904">
    <property type="entry name" value="GyrA/ParC C-terminal domain-like"/>
    <property type="match status" value="1"/>
</dbReference>
<keyword evidence="7 8" id="KW-0413">Isomerase</keyword>
<dbReference type="Gene3D" id="3.30.1360.40">
    <property type="match status" value="1"/>
</dbReference>
<dbReference type="PANTHER" id="PTHR43493:SF5">
    <property type="entry name" value="DNA GYRASE SUBUNIT A, CHLOROPLASTIC_MITOCHONDRIAL"/>
    <property type="match status" value="1"/>
</dbReference>
<dbReference type="NCBIfam" id="TIGR01063">
    <property type="entry name" value="gyrA"/>
    <property type="match status" value="1"/>
</dbReference>
<proteinExistence type="inferred from homology"/>
<evidence type="ECO:0000256" key="10">
    <source>
        <dbReference type="SAM" id="MobiDB-lite"/>
    </source>
</evidence>
<dbReference type="Pfam" id="PF03989">
    <property type="entry name" value="DNA_gyraseA_C"/>
    <property type="match status" value="6"/>
</dbReference>
<evidence type="ECO:0000256" key="5">
    <source>
        <dbReference type="ARBA" id="ARBA00023029"/>
    </source>
</evidence>
<evidence type="ECO:0000256" key="7">
    <source>
        <dbReference type="ARBA" id="ARBA00023235"/>
    </source>
</evidence>
<dbReference type="SMART" id="SM00434">
    <property type="entry name" value="TOP4c"/>
    <property type="match status" value="1"/>
</dbReference>
<evidence type="ECO:0000256" key="3">
    <source>
        <dbReference type="ARBA" id="ARBA00022741"/>
    </source>
</evidence>
<dbReference type="Gene3D" id="2.120.10.90">
    <property type="entry name" value="DNA gyrase/topoisomerase IV, subunit A, C-terminal"/>
    <property type="match status" value="1"/>
</dbReference>
<evidence type="ECO:0000256" key="2">
    <source>
        <dbReference type="ARBA" id="ARBA00008263"/>
    </source>
</evidence>
<protein>
    <recommendedName>
        <fullName evidence="8">DNA gyrase subunit A</fullName>
        <ecNumber evidence="8">5.6.2.2</ecNumber>
    </recommendedName>
</protein>
<gene>
    <name evidence="8 12" type="primary">gyrA</name>
    <name evidence="12" type="ORF">QWJ38_07910</name>
</gene>
<dbReference type="InterPro" id="IPR050220">
    <property type="entry name" value="Type_II_DNA_Topoisomerases"/>
</dbReference>
<sequence>MTQFAKETLPISLEEEMRRSYLDYAMSVIVGRALPDARDGLKPVHRRVLFAMHELNNDWNRPYKKSARIVGDVIGKYHPHGDTAVYDTIVRMAQDFSLRHMLVDGQGNFGSVDGDNAAAMRYTEIRLDKIAHEMLADIDKETVDFGPNYDGSEKEPLVLPARLPQLLINGSSGIAVGMATNIPPHNLNEVVDACLHALKNPDCSIDELMEIVPAPDFPTAGIIYGLQGVRDGYRTGRGKVVMRAKVHFEDIDRGARQAIIVDEIPYQVNKKTLLERIAELVHEKKIEGISHIQDESDKSGMRVVIELKRGEVPEVVLNNLYKQTQLQDSFGMNMVALIDGQPKLCNLKDLVTVFLEHRREVVTRRTVFELRKARERGHVLEGLAVALANIDEFIETIKQSPTPPVAKAALMSKSWDSSLVREMLSRAEGGSAAYRPEGLPTMYGMQDDGLYRLSDDQAGEILQMRLQRLTGLEQDKIVGEYKDVMAQIADLLDILSKPERVTVIIGEELIQVRQEFGQTKLGARRSVIEHNAQELGTEDLITPTDMVVTLSHTGYIKSQALSEYRAQKRGGRGKQATQTKDDDWVDQLFIANTHDWILCFSNRGRVYWLKVWEVPQGSRNSRGKPIVNMFPLQQDEKITVVLPLTGEFRAFPEDHFIFMATAMGTVKKTSLKDFSNPRKAGIIAVDLDEGDHLIGAALTDGKHDVMLFSDGGKAVRFDEDDVRPMGRQARGVRGMMLEPDQRLIAMLVAEDENQSVLTATENGYGKRTAITEYTRHGRGTKGMIAIQQSERNGRVVAATLVHAEDEIMLITDKGVLVRTRVSEIRELGRATQGVTLIALDDGAKLSGLQRIVENDANEGAADADADAPTTEDGASAADDSSKE</sequence>
<dbReference type="InterPro" id="IPR006691">
    <property type="entry name" value="GyrA/parC_rep"/>
</dbReference>
<evidence type="ECO:0000256" key="9">
    <source>
        <dbReference type="PROSITE-ProRule" id="PRU01384"/>
    </source>
</evidence>
<dbReference type="Gene3D" id="1.10.268.10">
    <property type="entry name" value="Topoisomerase, domain 3"/>
    <property type="match status" value="1"/>
</dbReference>
<evidence type="ECO:0000313" key="13">
    <source>
        <dbReference type="Proteomes" id="UP001228044"/>
    </source>
</evidence>
<comment type="catalytic activity">
    <reaction evidence="1 8 9">
        <text>ATP-dependent breakage, passage and rejoining of double-stranded DNA.</text>
        <dbReference type="EC" id="5.6.2.2"/>
    </reaction>
</comment>
<dbReference type="InterPro" id="IPR035516">
    <property type="entry name" value="Gyrase/topoIV_suA_C"/>
</dbReference>
<feature type="short sequence motif" description="GyrA-box" evidence="8">
    <location>
        <begin position="567"/>
        <end position="573"/>
    </location>
</feature>
<dbReference type="Pfam" id="PF00521">
    <property type="entry name" value="DNA_topoisoIV"/>
    <property type="match status" value="1"/>
</dbReference>
<keyword evidence="6 8" id="KW-0238">DNA-binding</keyword>
<accession>A0ABT8DPB7</accession>
<feature type="compositionally biased region" description="Low complexity" evidence="10">
    <location>
        <begin position="857"/>
        <end position="874"/>
    </location>
</feature>
<feature type="active site" description="O-(5'-phospho-DNA)-tyrosine intermediate" evidence="8 9">
    <location>
        <position position="122"/>
    </location>
</feature>
<dbReference type="InterPro" id="IPR002205">
    <property type="entry name" value="Topo_IIA_dom_A"/>
</dbReference>
<dbReference type="EMBL" id="JAUHHC010000002">
    <property type="protein sequence ID" value="MDN3920202.1"/>
    <property type="molecule type" value="Genomic_DNA"/>
</dbReference>
<keyword evidence="8" id="KW-0963">Cytoplasm</keyword>
<dbReference type="Proteomes" id="UP001228044">
    <property type="component" value="Unassembled WGS sequence"/>
</dbReference>
<name>A0ABT8DPB7_9BURK</name>
<dbReference type="EC" id="5.6.2.2" evidence="8"/>